<protein>
    <submittedName>
        <fullName evidence="1">Uncharacterized protein</fullName>
    </submittedName>
</protein>
<gene>
    <name evidence="1" type="ORF">RCOM_1795350</name>
</gene>
<dbReference type="EMBL" id="EQ978392">
    <property type="protein sequence ID" value="EEF26003.1"/>
    <property type="molecule type" value="Genomic_DNA"/>
</dbReference>
<reference evidence="2" key="1">
    <citation type="journal article" date="2010" name="Nat. Biotechnol.">
        <title>Draft genome sequence of the oilseed species Ricinus communis.</title>
        <authorList>
            <person name="Chan A.P."/>
            <person name="Crabtree J."/>
            <person name="Zhao Q."/>
            <person name="Lorenzi H."/>
            <person name="Orvis J."/>
            <person name="Puiu D."/>
            <person name="Melake-Berhan A."/>
            <person name="Jones K.M."/>
            <person name="Redman J."/>
            <person name="Chen G."/>
            <person name="Cahoon E.B."/>
            <person name="Gedil M."/>
            <person name="Stanke M."/>
            <person name="Haas B.J."/>
            <person name="Wortman J.R."/>
            <person name="Fraser-Liggett C.M."/>
            <person name="Ravel J."/>
            <person name="Rabinowicz P.D."/>
        </authorList>
    </citation>
    <scope>NUCLEOTIDE SEQUENCE [LARGE SCALE GENOMIC DNA]</scope>
    <source>
        <strain evidence="2">cv. Hale</strain>
    </source>
</reference>
<name>B9TDR2_RICCO</name>
<evidence type="ECO:0000313" key="2">
    <source>
        <dbReference type="Proteomes" id="UP000008311"/>
    </source>
</evidence>
<proteinExistence type="predicted"/>
<organism evidence="1 2">
    <name type="scientific">Ricinus communis</name>
    <name type="common">Castor bean</name>
    <dbReference type="NCBI Taxonomy" id="3988"/>
    <lineage>
        <taxon>Eukaryota</taxon>
        <taxon>Viridiplantae</taxon>
        <taxon>Streptophyta</taxon>
        <taxon>Embryophyta</taxon>
        <taxon>Tracheophyta</taxon>
        <taxon>Spermatophyta</taxon>
        <taxon>Magnoliopsida</taxon>
        <taxon>eudicotyledons</taxon>
        <taxon>Gunneridae</taxon>
        <taxon>Pentapetalae</taxon>
        <taxon>rosids</taxon>
        <taxon>fabids</taxon>
        <taxon>Malpighiales</taxon>
        <taxon>Euphorbiaceae</taxon>
        <taxon>Acalyphoideae</taxon>
        <taxon>Acalypheae</taxon>
        <taxon>Ricinus</taxon>
    </lineage>
</organism>
<sequence length="136" mass="15241">MREVLDAAGINARQYDWFVSDIEVNNTPEGFSLGDQWMTGEELAHLVRDNDLQFIWAVFNAVPIGHRPNVVNAPYCEGNPDYWNGFDLGPQLNGALFEIACWDSSATIMIGLPEHAQRAFVLKYSDARPLADAIRT</sequence>
<accession>B9TDR2</accession>
<dbReference type="Proteomes" id="UP000008311">
    <property type="component" value="Unassembled WGS sequence"/>
</dbReference>
<dbReference type="AlphaFoldDB" id="B9TDR2"/>
<dbReference type="InParanoid" id="B9TDR2"/>
<keyword evidence="2" id="KW-1185">Reference proteome</keyword>
<evidence type="ECO:0000313" key="1">
    <source>
        <dbReference type="EMBL" id="EEF26003.1"/>
    </source>
</evidence>